<keyword evidence="4" id="KW-0175">Coiled coil</keyword>
<keyword evidence="3" id="KW-0143">Chaperone</keyword>
<evidence type="ECO:0000256" key="4">
    <source>
        <dbReference type="SAM" id="Coils"/>
    </source>
</evidence>
<name>A0A1I7WSM0_HETBA</name>
<dbReference type="GO" id="GO:0016272">
    <property type="term" value="C:prefoldin complex"/>
    <property type="evidence" value="ECO:0007669"/>
    <property type="project" value="InterPro"/>
</dbReference>
<dbReference type="AlphaFoldDB" id="A0A1I7WSM0"/>
<evidence type="ECO:0000313" key="5">
    <source>
        <dbReference type="Proteomes" id="UP000095283"/>
    </source>
</evidence>
<evidence type="ECO:0000256" key="2">
    <source>
        <dbReference type="ARBA" id="ARBA00011695"/>
    </source>
</evidence>
<protein>
    <submittedName>
        <fullName evidence="6">Prefoldin subunit 4</fullName>
    </submittedName>
</protein>
<sequence>MSCPNVTAADQQQINRFARLHQNYTQMKDEIKELENELQNINEAADELLLLDSEDAASVPLRIGQTFIHFDSVSTCSYYEVICDKCAFYCSKLNKLK</sequence>
<dbReference type="WBParaSite" id="Hba_08184">
    <property type="protein sequence ID" value="Hba_08184"/>
    <property type="gene ID" value="Hba_08184"/>
</dbReference>
<dbReference type="InterPro" id="IPR002777">
    <property type="entry name" value="PFD_beta-like"/>
</dbReference>
<comment type="similarity">
    <text evidence="1">Belongs to the prefoldin subunit beta family.</text>
</comment>
<feature type="coiled-coil region" evidence="4">
    <location>
        <begin position="17"/>
        <end position="54"/>
    </location>
</feature>
<evidence type="ECO:0000256" key="1">
    <source>
        <dbReference type="ARBA" id="ARBA00008045"/>
    </source>
</evidence>
<evidence type="ECO:0000256" key="3">
    <source>
        <dbReference type="ARBA" id="ARBA00023186"/>
    </source>
</evidence>
<dbReference type="PANTHER" id="PTHR21100">
    <property type="entry name" value="PREFOLDIN SUBUNIT 4"/>
    <property type="match status" value="1"/>
</dbReference>
<evidence type="ECO:0000313" key="6">
    <source>
        <dbReference type="WBParaSite" id="Hba_08184"/>
    </source>
</evidence>
<dbReference type="Pfam" id="PF01920">
    <property type="entry name" value="Prefoldin_2"/>
    <property type="match status" value="1"/>
</dbReference>
<comment type="subunit">
    <text evidence="2">Heterohexamer of two PFD-alpha type and four PFD-beta type subunits.</text>
</comment>
<dbReference type="Proteomes" id="UP000095283">
    <property type="component" value="Unplaced"/>
</dbReference>
<dbReference type="InterPro" id="IPR016661">
    <property type="entry name" value="PFDN4"/>
</dbReference>
<keyword evidence="5" id="KW-1185">Reference proteome</keyword>
<dbReference type="GO" id="GO:0005737">
    <property type="term" value="C:cytoplasm"/>
    <property type="evidence" value="ECO:0007669"/>
    <property type="project" value="TreeGrafter"/>
</dbReference>
<organism evidence="5 6">
    <name type="scientific">Heterorhabditis bacteriophora</name>
    <name type="common">Entomopathogenic nematode worm</name>
    <dbReference type="NCBI Taxonomy" id="37862"/>
    <lineage>
        <taxon>Eukaryota</taxon>
        <taxon>Metazoa</taxon>
        <taxon>Ecdysozoa</taxon>
        <taxon>Nematoda</taxon>
        <taxon>Chromadorea</taxon>
        <taxon>Rhabditida</taxon>
        <taxon>Rhabditina</taxon>
        <taxon>Rhabditomorpha</taxon>
        <taxon>Strongyloidea</taxon>
        <taxon>Heterorhabditidae</taxon>
        <taxon>Heterorhabditis</taxon>
    </lineage>
</organism>
<accession>A0A1I7WSM0</accession>
<dbReference type="GO" id="GO:0006457">
    <property type="term" value="P:protein folding"/>
    <property type="evidence" value="ECO:0007669"/>
    <property type="project" value="InterPro"/>
</dbReference>
<proteinExistence type="inferred from homology"/>
<reference evidence="6" key="1">
    <citation type="submission" date="2016-11" db="UniProtKB">
        <authorList>
            <consortium name="WormBaseParasite"/>
        </authorList>
    </citation>
    <scope>IDENTIFICATION</scope>
</reference>
<dbReference type="GO" id="GO:0051082">
    <property type="term" value="F:unfolded protein binding"/>
    <property type="evidence" value="ECO:0007669"/>
    <property type="project" value="InterPro"/>
</dbReference>
<dbReference type="PANTHER" id="PTHR21100:SF9">
    <property type="entry name" value="PREFOLDIN SUBUNIT 4"/>
    <property type="match status" value="1"/>
</dbReference>